<feature type="domain" description="DNA helicase Pif1-like DEAD-box helicase" evidence="2">
    <location>
        <begin position="462"/>
        <end position="676"/>
    </location>
</feature>
<dbReference type="RefSeq" id="XP_010480490.1">
    <property type="nucleotide sequence ID" value="XM_010482188.1"/>
</dbReference>
<keyword evidence="1" id="KW-0378">Hydrolase</keyword>
<proteinExistence type="inferred from homology"/>
<gene>
    <name evidence="5" type="primary">LOC104759239</name>
</gene>
<dbReference type="Pfam" id="PF21530">
    <property type="entry name" value="Pif1_2B_dom"/>
    <property type="match status" value="1"/>
</dbReference>
<dbReference type="EC" id="5.6.2.3" evidence="1"/>
<name>A0ABM0X4G3_CAMSA</name>
<dbReference type="Proteomes" id="UP000694864">
    <property type="component" value="Chromosome 17"/>
</dbReference>
<keyword evidence="1" id="KW-0234">DNA repair</keyword>
<sequence length="943" mass="108131">MRNPTNTDIDKIISAEIPDEKNDPEGYKLVEQFMTHGPCGKDNPNLACTENGICSRGFPKPYSRQTEFDDKGFVTYRRRHDSTNYITKGGKQLDNRYVVPHNLPLLKKYKAHINVKWCCKTEAIKYLFKYVTKGVDKATIVVEKNTGSTEGDGTSNKNTEDVDEIRKYQECRYLSACEVMWRIFAFDIHYSQPALLRLSLHLRDQQPVTYSADQSLESVISRPGIDRTMFTEWMKTNKTDSFARTLTYAQFPLWYVWNTTPKTWTRRKQGYTIGRIVNIHPTVGELYYLRLLLGVVIGPTSYDDILTVDGIMYENFKDACLARGMLDGDKEWIEALEETRQWGFPCQLRSLFVTLLIYSYVSSPLNLWNHCWRYMGDDIEHTQGKKLKLPKLHLREEQLKNYTLLEIEKILQQHDKTLADFPDMPLPDKEMMKELNNSYLIEELGYDEDEQQTEHDRLFGSLNQEQRMVFDGVMDSLENGDGRFFFLNGPGGTGKTYLYTTLITKLRAMKKVVLPVASSGIAALLLPGGRTAHSRFKIPINLHEHSMCDIRKGSMLAELLRKTDLIIWDEAPMTHRFAFEAVDRSMRDLLAEDDPKAMHKLFGGKTVLLGGDFRQILPVITGGSRQDTVLATINRSYLWDSCNFYSLTQNMRLKVDEIKFAQWILQVGDGTAPKREQHRNSYDEVDDIKINRALLLHNGDKRIAQLAADVYTDFTNSYLDREYITKRAILTPKNDTAHELNMFLQNKIPGDAKTYLSFDSIEMDGDSTDSDELLYPAEFLNSLKISGMPDHCLELKIGSPVMLIRNLNQKEGLCNGTRLIVTRLGTRVIEAEILTGIAVGNKVVIPRIILSPPDEKWPFKLKRRQFPLRLSYAMTINKSQGQSLEQVGLYLPKPAFSHGQLYVALSRVTSEAGLKVLNMEEEATHTIKNIVYKEVFNNTKASR</sequence>
<comment type="cofactor">
    <cofactor evidence="1">
        <name>Mg(2+)</name>
        <dbReference type="ChEBI" id="CHEBI:18420"/>
    </cofactor>
</comment>
<dbReference type="PANTHER" id="PTHR10492">
    <property type="match status" value="1"/>
</dbReference>
<dbReference type="SUPFAM" id="SSF52540">
    <property type="entry name" value="P-loop containing nucleoside triphosphate hydrolases"/>
    <property type="match status" value="2"/>
</dbReference>
<comment type="similarity">
    <text evidence="1">Belongs to the helicase family.</text>
</comment>
<dbReference type="InterPro" id="IPR049163">
    <property type="entry name" value="Pif1-like_2B_dom"/>
</dbReference>
<evidence type="ECO:0000313" key="5">
    <source>
        <dbReference type="RefSeq" id="XP_010480490.1"/>
    </source>
</evidence>
<feature type="domain" description="DNA helicase Pif1-like 2B" evidence="3">
    <location>
        <begin position="778"/>
        <end position="824"/>
    </location>
</feature>
<reference evidence="5" key="2">
    <citation type="submission" date="2025-08" db="UniProtKB">
        <authorList>
            <consortium name="RefSeq"/>
        </authorList>
    </citation>
    <scope>IDENTIFICATION</scope>
    <source>
        <tissue evidence="5">Leaf</tissue>
    </source>
</reference>
<keyword evidence="1" id="KW-0547">Nucleotide-binding</keyword>
<dbReference type="Gene3D" id="3.40.50.300">
    <property type="entry name" value="P-loop containing nucleotide triphosphate hydrolases"/>
    <property type="match status" value="2"/>
</dbReference>
<dbReference type="Pfam" id="PF05970">
    <property type="entry name" value="PIF1"/>
    <property type="match status" value="1"/>
</dbReference>
<dbReference type="PANTHER" id="PTHR10492:SF90">
    <property type="entry name" value="ATP-DEPENDENT DNA HELICASE"/>
    <property type="match status" value="1"/>
</dbReference>
<comment type="catalytic activity">
    <reaction evidence="1">
        <text>ATP + H2O = ADP + phosphate + H(+)</text>
        <dbReference type="Rhea" id="RHEA:13065"/>
        <dbReference type="ChEBI" id="CHEBI:15377"/>
        <dbReference type="ChEBI" id="CHEBI:15378"/>
        <dbReference type="ChEBI" id="CHEBI:30616"/>
        <dbReference type="ChEBI" id="CHEBI:43474"/>
        <dbReference type="ChEBI" id="CHEBI:456216"/>
        <dbReference type="EC" id="5.6.2.3"/>
    </reaction>
</comment>
<dbReference type="InterPro" id="IPR027417">
    <property type="entry name" value="P-loop_NTPase"/>
</dbReference>
<dbReference type="CDD" id="cd18809">
    <property type="entry name" value="SF1_C_RecD"/>
    <property type="match status" value="1"/>
</dbReference>
<evidence type="ECO:0000256" key="1">
    <source>
        <dbReference type="RuleBase" id="RU363044"/>
    </source>
</evidence>
<keyword evidence="4" id="KW-1185">Reference proteome</keyword>
<dbReference type="GeneID" id="104759239"/>
<keyword evidence="1" id="KW-0233">DNA recombination</keyword>
<evidence type="ECO:0000313" key="4">
    <source>
        <dbReference type="Proteomes" id="UP000694864"/>
    </source>
</evidence>
<keyword evidence="1" id="KW-0067">ATP-binding</keyword>
<evidence type="ECO:0000259" key="2">
    <source>
        <dbReference type="Pfam" id="PF05970"/>
    </source>
</evidence>
<keyword evidence="1" id="KW-0227">DNA damage</keyword>
<keyword evidence="1" id="KW-0347">Helicase</keyword>
<organism evidence="4 5">
    <name type="scientific">Camelina sativa</name>
    <name type="common">False flax</name>
    <name type="synonym">Myagrum sativum</name>
    <dbReference type="NCBI Taxonomy" id="90675"/>
    <lineage>
        <taxon>Eukaryota</taxon>
        <taxon>Viridiplantae</taxon>
        <taxon>Streptophyta</taxon>
        <taxon>Embryophyta</taxon>
        <taxon>Tracheophyta</taxon>
        <taxon>Spermatophyta</taxon>
        <taxon>Magnoliopsida</taxon>
        <taxon>eudicotyledons</taxon>
        <taxon>Gunneridae</taxon>
        <taxon>Pentapetalae</taxon>
        <taxon>rosids</taxon>
        <taxon>malvids</taxon>
        <taxon>Brassicales</taxon>
        <taxon>Brassicaceae</taxon>
        <taxon>Camelineae</taxon>
        <taxon>Camelina</taxon>
    </lineage>
</organism>
<dbReference type="InterPro" id="IPR010285">
    <property type="entry name" value="DNA_helicase_pif1-like_DEAD"/>
</dbReference>
<evidence type="ECO:0000259" key="3">
    <source>
        <dbReference type="Pfam" id="PF21530"/>
    </source>
</evidence>
<reference evidence="4" key="1">
    <citation type="journal article" date="2014" name="Nat. Commun.">
        <title>The emerging biofuel crop Camelina sativa retains a highly undifferentiated hexaploid genome structure.</title>
        <authorList>
            <person name="Kagale S."/>
            <person name="Koh C."/>
            <person name="Nixon J."/>
            <person name="Bollina V."/>
            <person name="Clarke W.E."/>
            <person name="Tuteja R."/>
            <person name="Spillane C."/>
            <person name="Robinson S.J."/>
            <person name="Links M.G."/>
            <person name="Clarke C."/>
            <person name="Higgins E.E."/>
            <person name="Huebert T."/>
            <person name="Sharpe A.G."/>
            <person name="Parkin I.A."/>
        </authorList>
    </citation>
    <scope>NUCLEOTIDE SEQUENCE [LARGE SCALE GENOMIC DNA]</scope>
    <source>
        <strain evidence="4">cv. DH55</strain>
    </source>
</reference>
<accession>A0ABM0X4G3</accession>
<protein>
    <recommendedName>
        <fullName evidence="1">ATP-dependent DNA helicase</fullName>
        <ecNumber evidence="1">5.6.2.3</ecNumber>
    </recommendedName>
</protein>